<protein>
    <submittedName>
        <fullName evidence="3">Carbohydrate esterase family 3 protein</fullName>
    </submittedName>
</protein>
<dbReference type="HOGENOM" id="CLU_044083_4_0_1"/>
<organism evidence="3 4">
    <name type="scientific">Pseudallescheria apiosperma</name>
    <name type="common">Scedosporium apiospermum</name>
    <dbReference type="NCBI Taxonomy" id="563466"/>
    <lineage>
        <taxon>Eukaryota</taxon>
        <taxon>Fungi</taxon>
        <taxon>Dikarya</taxon>
        <taxon>Ascomycota</taxon>
        <taxon>Pezizomycotina</taxon>
        <taxon>Sordariomycetes</taxon>
        <taxon>Hypocreomycetidae</taxon>
        <taxon>Microascales</taxon>
        <taxon>Microascaceae</taxon>
        <taxon>Scedosporium</taxon>
    </lineage>
</organism>
<dbReference type="InterPro" id="IPR051532">
    <property type="entry name" value="Ester_Hydrolysis_Enzymes"/>
</dbReference>
<keyword evidence="4" id="KW-1185">Reference proteome</keyword>
<dbReference type="OMA" id="ITCWRAL"/>
<dbReference type="AlphaFoldDB" id="A0A084FZ58"/>
<sequence length="234" mass="25134">MHLSKLSVVMGLALAASAQKIKFLPLGDSITEITCWRADVWDMLAAEGLTDEVDFVGSQTNNPQNCRAESGNFDTGHEGHSGWQAVDIANNYIDGWVEKTVPDIVNFMLGTNDVNMGKTVPQIIGAYDKMLASMRAANPKVKVIIDKIIPLPFKNGPIVEVNGLIPDWVETNSTPESPIVIADCSEDNGFMASMLRDGVHPNAAGDTLIADQVGPLLIKYIKDVIAERGGGAAE</sequence>
<dbReference type="GO" id="GO:0004622">
    <property type="term" value="F:phosphatidylcholine lysophospholipase activity"/>
    <property type="evidence" value="ECO:0007669"/>
    <property type="project" value="TreeGrafter"/>
</dbReference>
<feature type="chain" id="PRO_5001775218" evidence="1">
    <location>
        <begin position="19"/>
        <end position="234"/>
    </location>
</feature>
<dbReference type="PANTHER" id="PTHR30383">
    <property type="entry name" value="THIOESTERASE 1/PROTEASE 1/LYSOPHOSPHOLIPASE L1"/>
    <property type="match status" value="1"/>
</dbReference>
<proteinExistence type="predicted"/>
<evidence type="ECO:0000256" key="1">
    <source>
        <dbReference type="SAM" id="SignalP"/>
    </source>
</evidence>
<keyword evidence="1" id="KW-0732">Signal</keyword>
<comment type="caution">
    <text evidence="3">The sequence shown here is derived from an EMBL/GenBank/DDBJ whole genome shotgun (WGS) entry which is preliminary data.</text>
</comment>
<dbReference type="GeneID" id="27727296"/>
<dbReference type="PANTHER" id="PTHR30383:SF2">
    <property type="entry name" value="CELLULOSE-BINDING PROTEIN"/>
    <property type="match status" value="1"/>
</dbReference>
<dbReference type="InterPro" id="IPR036514">
    <property type="entry name" value="SGNH_hydro_sf"/>
</dbReference>
<dbReference type="OrthoDB" id="2119228at2759"/>
<accession>A0A084FZ58</accession>
<dbReference type="SUPFAM" id="SSF52266">
    <property type="entry name" value="SGNH hydrolase"/>
    <property type="match status" value="1"/>
</dbReference>
<dbReference type="RefSeq" id="XP_016640169.1">
    <property type="nucleotide sequence ID" value="XM_016789906.1"/>
</dbReference>
<feature type="signal peptide" evidence="1">
    <location>
        <begin position="1"/>
        <end position="18"/>
    </location>
</feature>
<reference evidence="3 4" key="1">
    <citation type="journal article" date="2014" name="Genome Announc.">
        <title>Draft genome sequence of the pathogenic fungus Scedosporium apiospermum.</title>
        <authorList>
            <person name="Vandeputte P."/>
            <person name="Ghamrawi S."/>
            <person name="Rechenmann M."/>
            <person name="Iltis A."/>
            <person name="Giraud S."/>
            <person name="Fleury M."/>
            <person name="Thornton C."/>
            <person name="Delhaes L."/>
            <person name="Meyer W."/>
            <person name="Papon N."/>
            <person name="Bouchara J.P."/>
        </authorList>
    </citation>
    <scope>NUCLEOTIDE SEQUENCE [LARGE SCALE GENOMIC DNA]</scope>
    <source>
        <strain evidence="3 4">IHEM 14462</strain>
    </source>
</reference>
<gene>
    <name evidence="3" type="ORF">SAPIO_CDS8224</name>
</gene>
<feature type="domain" description="SGNH hydrolase-type esterase" evidence="2">
    <location>
        <begin position="26"/>
        <end position="206"/>
    </location>
</feature>
<dbReference type="VEuPathDB" id="FungiDB:SAPIO_CDS8224"/>
<dbReference type="Pfam" id="PF13472">
    <property type="entry name" value="Lipase_GDSL_2"/>
    <property type="match status" value="1"/>
</dbReference>
<evidence type="ECO:0000313" key="3">
    <source>
        <dbReference type="EMBL" id="KEZ40370.1"/>
    </source>
</evidence>
<dbReference type="Gene3D" id="3.40.50.1110">
    <property type="entry name" value="SGNH hydrolase"/>
    <property type="match status" value="1"/>
</dbReference>
<dbReference type="Proteomes" id="UP000028545">
    <property type="component" value="Unassembled WGS sequence"/>
</dbReference>
<dbReference type="InterPro" id="IPR013830">
    <property type="entry name" value="SGNH_hydro"/>
</dbReference>
<dbReference type="KEGG" id="sapo:SAPIO_CDS8224"/>
<dbReference type="CDD" id="cd01833">
    <property type="entry name" value="XynB_like"/>
    <property type="match status" value="1"/>
</dbReference>
<dbReference type="EMBL" id="JOWA01000121">
    <property type="protein sequence ID" value="KEZ40370.1"/>
    <property type="molecule type" value="Genomic_DNA"/>
</dbReference>
<evidence type="ECO:0000313" key="4">
    <source>
        <dbReference type="Proteomes" id="UP000028545"/>
    </source>
</evidence>
<name>A0A084FZ58_PSEDA</name>
<evidence type="ECO:0000259" key="2">
    <source>
        <dbReference type="Pfam" id="PF13472"/>
    </source>
</evidence>